<accession>A0ABR2RRJ1</accession>
<proteinExistence type="predicted"/>
<dbReference type="PANTHER" id="PTHR46336:SF3">
    <property type="entry name" value="BTB_POZ DOMAIN-CONTAINING PROTEIN POB1"/>
    <property type="match status" value="1"/>
</dbReference>
<reference evidence="1 2" key="1">
    <citation type="journal article" date="2024" name="G3 (Bethesda)">
        <title>Genome assembly of Hibiscus sabdariffa L. provides insights into metabolisms of medicinal natural products.</title>
        <authorList>
            <person name="Kim T."/>
        </authorList>
    </citation>
    <scope>NUCLEOTIDE SEQUENCE [LARGE SCALE GENOMIC DNA]</scope>
    <source>
        <strain evidence="1">TK-2024</strain>
        <tissue evidence="1">Old leaves</tissue>
    </source>
</reference>
<evidence type="ECO:0000313" key="2">
    <source>
        <dbReference type="Proteomes" id="UP001396334"/>
    </source>
</evidence>
<gene>
    <name evidence="1" type="ORF">V6N11_006421</name>
</gene>
<dbReference type="Proteomes" id="UP001396334">
    <property type="component" value="Unassembled WGS sequence"/>
</dbReference>
<dbReference type="InterPro" id="IPR045890">
    <property type="entry name" value="POB1-like"/>
</dbReference>
<sequence>MRYCIRFFRNLPMTPDSALLYLDLPSSVSIGEAVRPVMMRESSSRQYRSASGDLQNAFEDEVYDFVLERARTRRKSVQHVPVGKYKGNYTFTGGKAVGYRNLFAMSLSSFMDEDSH</sequence>
<organism evidence="1 2">
    <name type="scientific">Hibiscus sabdariffa</name>
    <name type="common">roselle</name>
    <dbReference type="NCBI Taxonomy" id="183260"/>
    <lineage>
        <taxon>Eukaryota</taxon>
        <taxon>Viridiplantae</taxon>
        <taxon>Streptophyta</taxon>
        <taxon>Embryophyta</taxon>
        <taxon>Tracheophyta</taxon>
        <taxon>Spermatophyta</taxon>
        <taxon>Magnoliopsida</taxon>
        <taxon>eudicotyledons</taxon>
        <taxon>Gunneridae</taxon>
        <taxon>Pentapetalae</taxon>
        <taxon>rosids</taxon>
        <taxon>malvids</taxon>
        <taxon>Malvales</taxon>
        <taxon>Malvaceae</taxon>
        <taxon>Malvoideae</taxon>
        <taxon>Hibiscus</taxon>
    </lineage>
</organism>
<keyword evidence="2" id="KW-1185">Reference proteome</keyword>
<evidence type="ECO:0000313" key="1">
    <source>
        <dbReference type="EMBL" id="KAK9015307.1"/>
    </source>
</evidence>
<dbReference type="EMBL" id="JBBPBN010000021">
    <property type="protein sequence ID" value="KAK9015307.1"/>
    <property type="molecule type" value="Genomic_DNA"/>
</dbReference>
<dbReference type="PANTHER" id="PTHR46336">
    <property type="entry name" value="OS02G0260700 PROTEIN"/>
    <property type="match status" value="1"/>
</dbReference>
<protein>
    <submittedName>
        <fullName evidence="1">Uncharacterized protein</fullName>
    </submittedName>
</protein>
<name>A0ABR2RRJ1_9ROSI</name>
<comment type="caution">
    <text evidence="1">The sequence shown here is derived from an EMBL/GenBank/DDBJ whole genome shotgun (WGS) entry which is preliminary data.</text>
</comment>